<dbReference type="EMBL" id="PQFF01000019">
    <property type="protein sequence ID" value="RHZ88778.1"/>
    <property type="molecule type" value="Genomic_DNA"/>
</dbReference>
<sequence>MTENNITKLPIQHNFFNESDDETICSDSEIDENKNLETVITFNNESLLYAHKLAEEKEDDIDGDDETRENLSDSDESLVNLESNLVEAKEPLILFKNNNTPRH</sequence>
<dbReference type="AlphaFoldDB" id="A0A397JPK9"/>
<evidence type="ECO:0000256" key="1">
    <source>
        <dbReference type="SAM" id="MobiDB-lite"/>
    </source>
</evidence>
<comment type="caution">
    <text evidence="2">The sequence shown here is derived from an EMBL/GenBank/DDBJ whole genome shotgun (WGS) entry which is preliminary data.</text>
</comment>
<dbReference type="OrthoDB" id="2442935at2759"/>
<evidence type="ECO:0000313" key="3">
    <source>
        <dbReference type="Proteomes" id="UP000266861"/>
    </source>
</evidence>
<feature type="compositionally biased region" description="Acidic residues" evidence="1">
    <location>
        <begin position="57"/>
        <end position="76"/>
    </location>
</feature>
<accession>A0A397JPK9</accession>
<dbReference type="Proteomes" id="UP000266861">
    <property type="component" value="Unassembled WGS sequence"/>
</dbReference>
<keyword evidence="3" id="KW-1185">Reference proteome</keyword>
<gene>
    <name evidence="2" type="ORF">Glove_21g209</name>
</gene>
<proteinExistence type="predicted"/>
<reference evidence="2 3" key="1">
    <citation type="submission" date="2018-08" db="EMBL/GenBank/DDBJ databases">
        <title>Genome and evolution of the arbuscular mycorrhizal fungus Diversispora epigaea (formerly Glomus versiforme) and its bacterial endosymbionts.</title>
        <authorList>
            <person name="Sun X."/>
            <person name="Fei Z."/>
            <person name="Harrison M."/>
        </authorList>
    </citation>
    <scope>NUCLEOTIDE SEQUENCE [LARGE SCALE GENOMIC DNA]</scope>
    <source>
        <strain evidence="2 3">IT104</strain>
    </source>
</reference>
<feature type="region of interest" description="Disordered" evidence="1">
    <location>
        <begin position="57"/>
        <end position="77"/>
    </location>
</feature>
<organism evidence="2 3">
    <name type="scientific">Diversispora epigaea</name>
    <dbReference type="NCBI Taxonomy" id="1348612"/>
    <lineage>
        <taxon>Eukaryota</taxon>
        <taxon>Fungi</taxon>
        <taxon>Fungi incertae sedis</taxon>
        <taxon>Mucoromycota</taxon>
        <taxon>Glomeromycotina</taxon>
        <taxon>Glomeromycetes</taxon>
        <taxon>Diversisporales</taxon>
        <taxon>Diversisporaceae</taxon>
        <taxon>Diversispora</taxon>
    </lineage>
</organism>
<name>A0A397JPK9_9GLOM</name>
<evidence type="ECO:0000313" key="2">
    <source>
        <dbReference type="EMBL" id="RHZ88778.1"/>
    </source>
</evidence>
<protein>
    <submittedName>
        <fullName evidence="2">Uncharacterized protein</fullName>
    </submittedName>
</protein>